<evidence type="ECO:0000256" key="6">
    <source>
        <dbReference type="ARBA" id="ARBA00023306"/>
    </source>
</evidence>
<gene>
    <name evidence="10" type="ORF">BCR42DRAFT_396769</name>
</gene>
<feature type="repeat" description="WD" evidence="7">
    <location>
        <begin position="526"/>
        <end position="567"/>
    </location>
</feature>
<feature type="repeat" description="WD" evidence="7">
    <location>
        <begin position="395"/>
        <end position="436"/>
    </location>
</feature>
<dbReference type="GO" id="GO:0031145">
    <property type="term" value="P:anaphase-promoting complex-dependent catabolic process"/>
    <property type="evidence" value="ECO:0007669"/>
    <property type="project" value="EnsemblFungi"/>
</dbReference>
<dbReference type="GO" id="GO:1990333">
    <property type="term" value="C:mitotic checkpoint complex, CDC20-MAD2 subcomplex"/>
    <property type="evidence" value="ECO:0007669"/>
    <property type="project" value="EnsemblFungi"/>
</dbReference>
<keyword evidence="2 7" id="KW-0853">WD repeat</keyword>
<dbReference type="GO" id="GO:0010997">
    <property type="term" value="F:anaphase-promoting complex binding"/>
    <property type="evidence" value="ECO:0007669"/>
    <property type="project" value="EnsemblFungi"/>
</dbReference>
<feature type="compositionally biased region" description="Low complexity" evidence="8">
    <location>
        <begin position="17"/>
        <end position="29"/>
    </location>
</feature>
<accession>A0A1X2I356</accession>
<dbReference type="InterPro" id="IPR001680">
    <property type="entry name" value="WD40_rpt"/>
</dbReference>
<evidence type="ECO:0000256" key="3">
    <source>
        <dbReference type="ARBA" id="ARBA00022618"/>
    </source>
</evidence>
<dbReference type="InterPro" id="IPR056150">
    <property type="entry name" value="WD40_CDC20-Fz"/>
</dbReference>
<proteinExistence type="inferred from homology"/>
<dbReference type="GO" id="GO:0005680">
    <property type="term" value="C:anaphase-promoting complex"/>
    <property type="evidence" value="ECO:0007669"/>
    <property type="project" value="EnsemblFungi"/>
</dbReference>
<dbReference type="GO" id="GO:0045842">
    <property type="term" value="P:positive regulation of mitotic metaphase/anaphase transition"/>
    <property type="evidence" value="ECO:0007669"/>
    <property type="project" value="EnsemblFungi"/>
</dbReference>
<dbReference type="FunFam" id="2.130.10.10:FF:000098">
    <property type="entry name" value="WD repeat-containing protein slp1"/>
    <property type="match status" value="1"/>
</dbReference>
<dbReference type="GO" id="GO:1905786">
    <property type="term" value="P:positive regulation of anaphase-promoting complex-dependent catabolic process"/>
    <property type="evidence" value="ECO:0007669"/>
    <property type="project" value="EnsemblFungi"/>
</dbReference>
<evidence type="ECO:0000256" key="1">
    <source>
        <dbReference type="ARBA" id="ARBA00006445"/>
    </source>
</evidence>
<keyword evidence="5" id="KW-0498">Mitosis</keyword>
<evidence type="ECO:0000313" key="10">
    <source>
        <dbReference type="EMBL" id="ORZ08367.1"/>
    </source>
</evidence>
<sequence>MSRPLSDTLNIRSKMEQQQQSSPRSQSPSAKETTKTPTKNAKKIEQQSMLDYLLKKKPGQTPSAISNVSSSTSLATKSTLSTPTRSSSNIVKNPSSSSTTTPTTARHTDKRKSSSADPRSLLKRSHSARSSLDAVGHEWLNSPRPVKTLKRKSSYDRFIPHRQSMNLSSSQFNLTNTKESAYLDHDRLDYNESVAQALGLSRNDRILSFVPTPPDYTKSEDARRNPLSLYTSGGRIGRSSSSLTGGRLVHGQSLEPKRHIVTAPEKILDAPYMKDDYYLNLLDWSCQNVVAIGLDQSVYLWNADNGTIQPLNYSGDESITSLSWSADGNYLALGIESGDTQIWDVEANSKLRSMTGRQCRVGVLSWEKHIVSSGAKDGSIWNHDVRMAKHKTAELLKHEDEVCGLKWSPDGTHLASGGNDNLVCVWDARSTSAPKFCKDIHRGAIKALAWCPWNHHVLATGGGREDKKIHFWNTKTMARINSVQTDAQVTSLHWSRHYKEIVSTHGYPNNQLSVWSYPKLQKIVDIPGHDSRILHSSLSPDGQVLATTAADENLKFWRIFENDGSKSLILPKAESDRTAQIRRTTSLR</sequence>
<dbReference type="InterPro" id="IPR036322">
    <property type="entry name" value="WD40_repeat_dom_sf"/>
</dbReference>
<feature type="region of interest" description="Disordered" evidence="8">
    <location>
        <begin position="1"/>
        <end position="129"/>
    </location>
</feature>
<protein>
    <submittedName>
        <fullName evidence="10">WD40-repeat-containing domain protein</fullName>
    </submittedName>
</protein>
<evidence type="ECO:0000259" key="9">
    <source>
        <dbReference type="Pfam" id="PF24807"/>
    </source>
</evidence>
<feature type="compositionally biased region" description="Polar residues" evidence="8">
    <location>
        <begin position="1"/>
        <end position="11"/>
    </location>
</feature>
<dbReference type="GO" id="GO:1990757">
    <property type="term" value="F:ubiquitin ligase activator activity"/>
    <property type="evidence" value="ECO:0007669"/>
    <property type="project" value="EnsemblFungi"/>
</dbReference>
<dbReference type="SUPFAM" id="SSF50978">
    <property type="entry name" value="WD40 repeat-like"/>
    <property type="match status" value="1"/>
</dbReference>
<dbReference type="PROSITE" id="PS50082">
    <property type="entry name" value="WD_REPEATS_2"/>
    <property type="match status" value="3"/>
</dbReference>
<dbReference type="SMART" id="SM00320">
    <property type="entry name" value="WD40"/>
    <property type="match status" value="6"/>
</dbReference>
<dbReference type="PROSITE" id="PS00678">
    <property type="entry name" value="WD_REPEATS_1"/>
    <property type="match status" value="1"/>
</dbReference>
<dbReference type="STRING" id="90262.A0A1X2I356"/>
<dbReference type="GO" id="GO:0040020">
    <property type="term" value="P:regulation of meiotic nuclear division"/>
    <property type="evidence" value="ECO:0007669"/>
    <property type="project" value="EnsemblFungi"/>
</dbReference>
<organism evidence="10 11">
    <name type="scientific">Absidia repens</name>
    <dbReference type="NCBI Taxonomy" id="90262"/>
    <lineage>
        <taxon>Eukaryota</taxon>
        <taxon>Fungi</taxon>
        <taxon>Fungi incertae sedis</taxon>
        <taxon>Mucoromycota</taxon>
        <taxon>Mucoromycotina</taxon>
        <taxon>Mucoromycetes</taxon>
        <taxon>Mucorales</taxon>
        <taxon>Cunninghamellaceae</taxon>
        <taxon>Absidia</taxon>
    </lineage>
</organism>
<keyword evidence="11" id="KW-1185">Reference proteome</keyword>
<dbReference type="GO" id="GO:0034399">
    <property type="term" value="C:nuclear periphery"/>
    <property type="evidence" value="ECO:0007669"/>
    <property type="project" value="EnsemblFungi"/>
</dbReference>
<name>A0A1X2I356_9FUNG</name>
<dbReference type="InterPro" id="IPR033010">
    <property type="entry name" value="Cdc20/Fizzy"/>
</dbReference>
<dbReference type="Proteomes" id="UP000193560">
    <property type="component" value="Unassembled WGS sequence"/>
</dbReference>
<comment type="caution">
    <text evidence="10">The sequence shown here is derived from an EMBL/GenBank/DDBJ whole genome shotgun (WGS) entry which is preliminary data.</text>
</comment>
<dbReference type="PANTHER" id="PTHR19918:SF8">
    <property type="entry name" value="FI02843P"/>
    <property type="match status" value="1"/>
</dbReference>
<evidence type="ECO:0000256" key="5">
    <source>
        <dbReference type="ARBA" id="ARBA00022776"/>
    </source>
</evidence>
<dbReference type="GO" id="GO:0051321">
    <property type="term" value="P:meiotic cell cycle"/>
    <property type="evidence" value="ECO:0007669"/>
    <property type="project" value="EnsemblFungi"/>
</dbReference>
<feature type="domain" description="CDC20/Fizzy WD40" evidence="9">
    <location>
        <begin position="268"/>
        <end position="557"/>
    </location>
</feature>
<keyword evidence="3" id="KW-0132">Cell division</keyword>
<dbReference type="Pfam" id="PF24807">
    <property type="entry name" value="WD40_CDC20-Fz"/>
    <property type="match status" value="1"/>
</dbReference>
<dbReference type="GO" id="GO:0007094">
    <property type="term" value="P:mitotic spindle assembly checkpoint signaling"/>
    <property type="evidence" value="ECO:0007669"/>
    <property type="project" value="EnsemblFungi"/>
</dbReference>
<evidence type="ECO:0000256" key="4">
    <source>
        <dbReference type="ARBA" id="ARBA00022737"/>
    </source>
</evidence>
<comment type="similarity">
    <text evidence="1">Belongs to the WD repeat CDC20/Fizzy family.</text>
</comment>
<evidence type="ECO:0000256" key="2">
    <source>
        <dbReference type="ARBA" id="ARBA00022574"/>
    </source>
</evidence>
<dbReference type="AlphaFoldDB" id="A0A1X2I356"/>
<dbReference type="GO" id="GO:0051301">
    <property type="term" value="P:cell division"/>
    <property type="evidence" value="ECO:0007669"/>
    <property type="project" value="UniProtKB-KW"/>
</dbReference>
<dbReference type="InterPro" id="IPR019775">
    <property type="entry name" value="WD40_repeat_CS"/>
</dbReference>
<dbReference type="InterPro" id="IPR015943">
    <property type="entry name" value="WD40/YVTN_repeat-like_dom_sf"/>
</dbReference>
<feature type="repeat" description="WD" evidence="7">
    <location>
        <begin position="312"/>
        <end position="353"/>
    </location>
</feature>
<keyword evidence="4" id="KW-0677">Repeat</keyword>
<evidence type="ECO:0000256" key="8">
    <source>
        <dbReference type="SAM" id="MobiDB-lite"/>
    </source>
</evidence>
<dbReference type="Gene3D" id="2.130.10.10">
    <property type="entry name" value="YVTN repeat-like/Quinoprotein amine dehydrogenase"/>
    <property type="match status" value="1"/>
</dbReference>
<dbReference type="OrthoDB" id="10263272at2759"/>
<dbReference type="PANTHER" id="PTHR19918">
    <property type="entry name" value="CELL DIVISION CYCLE 20 CDC20 FIZZY -RELATED"/>
    <property type="match status" value="1"/>
</dbReference>
<feature type="compositionally biased region" description="Low complexity" evidence="8">
    <location>
        <begin position="61"/>
        <end position="104"/>
    </location>
</feature>
<evidence type="ECO:0000313" key="11">
    <source>
        <dbReference type="Proteomes" id="UP000193560"/>
    </source>
</evidence>
<keyword evidence="6" id="KW-0131">Cell cycle</keyword>
<evidence type="ECO:0000256" key="7">
    <source>
        <dbReference type="PROSITE-ProRule" id="PRU00221"/>
    </source>
</evidence>
<dbReference type="EMBL" id="MCGE01000031">
    <property type="protein sequence ID" value="ORZ08367.1"/>
    <property type="molecule type" value="Genomic_DNA"/>
</dbReference>
<dbReference type="PROSITE" id="PS50294">
    <property type="entry name" value="WD_REPEATS_REGION"/>
    <property type="match status" value="2"/>
</dbReference>
<reference evidence="10 11" key="1">
    <citation type="submission" date="2016-07" db="EMBL/GenBank/DDBJ databases">
        <title>Pervasive Adenine N6-methylation of Active Genes in Fungi.</title>
        <authorList>
            <consortium name="DOE Joint Genome Institute"/>
            <person name="Mondo S.J."/>
            <person name="Dannebaum R.O."/>
            <person name="Kuo R.C."/>
            <person name="Labutti K."/>
            <person name="Haridas S."/>
            <person name="Kuo A."/>
            <person name="Salamov A."/>
            <person name="Ahrendt S.R."/>
            <person name="Lipzen A."/>
            <person name="Sullivan W."/>
            <person name="Andreopoulos W.B."/>
            <person name="Clum A."/>
            <person name="Lindquist E."/>
            <person name="Daum C."/>
            <person name="Ramamoorthy G.K."/>
            <person name="Gryganskyi A."/>
            <person name="Culley D."/>
            <person name="Magnuson J.K."/>
            <person name="James T.Y."/>
            <person name="O'Malley M.A."/>
            <person name="Stajich J.E."/>
            <person name="Spatafora J.W."/>
            <person name="Visel A."/>
            <person name="Grigoriev I.V."/>
        </authorList>
    </citation>
    <scope>NUCLEOTIDE SEQUENCE [LARGE SCALE GENOMIC DNA]</scope>
    <source>
        <strain evidence="10 11">NRRL 1336</strain>
    </source>
</reference>